<protein>
    <recommendedName>
        <fullName evidence="3">Caspase family protein</fullName>
    </recommendedName>
</protein>
<evidence type="ECO:0000313" key="1">
    <source>
        <dbReference type="EMBL" id="QEL17876.1"/>
    </source>
</evidence>
<gene>
    <name evidence="1" type="ORF">PX52LOC_04888</name>
</gene>
<proteinExistence type="predicted"/>
<reference evidence="2" key="1">
    <citation type="submission" date="2019-08" db="EMBL/GenBank/DDBJ databases">
        <title>Limnoglobus roseus gen. nov., sp. nov., a novel freshwater planctomycete with a giant genome from the family Gemmataceae.</title>
        <authorList>
            <person name="Kulichevskaya I.S."/>
            <person name="Naumoff D.G."/>
            <person name="Miroshnikov K."/>
            <person name="Ivanova A."/>
            <person name="Philippov D.A."/>
            <person name="Hakobyan A."/>
            <person name="Rijpstra I.C."/>
            <person name="Sinninghe Damste J.S."/>
            <person name="Liesack W."/>
            <person name="Dedysh S.N."/>
        </authorList>
    </citation>
    <scope>NUCLEOTIDE SEQUENCE [LARGE SCALE GENOMIC DNA]</scope>
    <source>
        <strain evidence="2">PX52</strain>
    </source>
</reference>
<dbReference type="KEGG" id="lrs:PX52LOC_04888"/>
<evidence type="ECO:0000313" key="2">
    <source>
        <dbReference type="Proteomes" id="UP000324974"/>
    </source>
</evidence>
<keyword evidence="2" id="KW-1185">Reference proteome</keyword>
<dbReference type="OrthoDB" id="247551at2"/>
<dbReference type="AlphaFoldDB" id="A0A5C1AIP7"/>
<evidence type="ECO:0008006" key="3">
    <source>
        <dbReference type="Google" id="ProtNLM"/>
    </source>
</evidence>
<name>A0A5C1AIP7_9BACT</name>
<organism evidence="1 2">
    <name type="scientific">Limnoglobus roseus</name>
    <dbReference type="NCBI Taxonomy" id="2598579"/>
    <lineage>
        <taxon>Bacteria</taxon>
        <taxon>Pseudomonadati</taxon>
        <taxon>Planctomycetota</taxon>
        <taxon>Planctomycetia</taxon>
        <taxon>Gemmatales</taxon>
        <taxon>Gemmataceae</taxon>
        <taxon>Limnoglobus</taxon>
    </lineage>
</organism>
<dbReference type="Proteomes" id="UP000324974">
    <property type="component" value="Chromosome"/>
</dbReference>
<accession>A0A5C1AIP7</accession>
<sequence>MANRWALLVAVEKPLHPERGSAAYAEADAKAWAEALVSAGVPKNQQFHLTNAYATKAAVESRLRRLKKLIKKGDELFLFWIGPGFTEESCGFLNCWDTLPDDAPATAIGAVELLASLEATKAGQVACFLAASGLAHEELASHFEQSPKAVGLLASEADEEALTAPAIKHGVWSQLVAEAFAGHARKAVTGGMMTALSLQRFLEDELPRRLRKYFEGNVRQTPVLFGRQNAGTVLAQFANVPDGSDAVLDAGRLRRLVFRSESTTRVRDLTNFRKTFTVPDTASPSNRKFVQRIATDDIRAELNRVFEECREQFGYKRKDLELTVGQDGTGTIRTPDFEFTLFVDLVTDEPSQIVWRREVGQFADADFIRSAEFQGGVGSQFDQLVFEFAKPVDVTEFIDRVEDTAPAGLKLKVGGEGKSCDITLTGFAGTVSVKRHAVVVRGRTGSGTGLLDLFLQVLSKFGSLGESLALLPTR</sequence>
<dbReference type="Gene3D" id="3.40.50.1460">
    <property type="match status" value="1"/>
</dbReference>
<dbReference type="EMBL" id="CP042425">
    <property type="protein sequence ID" value="QEL17876.1"/>
    <property type="molecule type" value="Genomic_DNA"/>
</dbReference>
<dbReference type="RefSeq" id="WP_149112430.1">
    <property type="nucleotide sequence ID" value="NZ_CP042425.1"/>
</dbReference>